<feature type="signal peptide" evidence="1">
    <location>
        <begin position="1"/>
        <end position="30"/>
    </location>
</feature>
<evidence type="ECO:0000259" key="2">
    <source>
        <dbReference type="Pfam" id="PF13472"/>
    </source>
</evidence>
<reference evidence="3 4" key="1">
    <citation type="submission" date="2022-10" db="EMBL/GenBank/DDBJ databases">
        <authorList>
            <person name="Xie J."/>
            <person name="Shen N."/>
        </authorList>
    </citation>
    <scope>NUCLEOTIDE SEQUENCE [LARGE SCALE GENOMIC DNA]</scope>
    <source>
        <strain evidence="3 4">YIM65594</strain>
    </source>
</reference>
<comment type="caution">
    <text evidence="3">The sequence shown here is derived from an EMBL/GenBank/DDBJ whole genome shotgun (WGS) entry which is preliminary data.</text>
</comment>
<dbReference type="SUPFAM" id="SSF52266">
    <property type="entry name" value="SGNH hydrolase"/>
    <property type="match status" value="1"/>
</dbReference>
<keyword evidence="3" id="KW-0378">Hydrolase</keyword>
<evidence type="ECO:0000313" key="4">
    <source>
        <dbReference type="Proteomes" id="UP001354931"/>
    </source>
</evidence>
<name>A0ABU6F510_9ACTN</name>
<dbReference type="PANTHER" id="PTHR37981">
    <property type="entry name" value="LIPASE 2"/>
    <property type="match status" value="1"/>
</dbReference>
<keyword evidence="1" id="KW-0732">Signal</keyword>
<feature type="domain" description="SGNH hydrolase-type esterase" evidence="2">
    <location>
        <begin position="39"/>
        <end position="276"/>
    </location>
</feature>
<dbReference type="PANTHER" id="PTHR37981:SF1">
    <property type="entry name" value="SGNH HYDROLASE-TYPE ESTERASE DOMAIN-CONTAINING PROTEIN"/>
    <property type="match status" value="1"/>
</dbReference>
<protein>
    <submittedName>
        <fullName evidence="3">SGNH/GDSL hydrolase family protein</fullName>
    </submittedName>
</protein>
<dbReference type="CDD" id="cd01823">
    <property type="entry name" value="SEST_like"/>
    <property type="match status" value="1"/>
</dbReference>
<dbReference type="RefSeq" id="WP_326016981.1">
    <property type="nucleotide sequence ID" value="NZ_JAOZYC010000108.1"/>
</dbReference>
<dbReference type="Proteomes" id="UP001354931">
    <property type="component" value="Unassembled WGS sequence"/>
</dbReference>
<proteinExistence type="predicted"/>
<evidence type="ECO:0000313" key="3">
    <source>
        <dbReference type="EMBL" id="MEB8339098.1"/>
    </source>
</evidence>
<gene>
    <name evidence="3" type="ORF">OKJ99_16520</name>
</gene>
<dbReference type="InterPro" id="IPR036514">
    <property type="entry name" value="SGNH_hydro_sf"/>
</dbReference>
<dbReference type="EMBL" id="JAOZYC010000108">
    <property type="protein sequence ID" value="MEB8339098.1"/>
    <property type="molecule type" value="Genomic_DNA"/>
</dbReference>
<feature type="chain" id="PRO_5046551769" evidence="1">
    <location>
        <begin position="31"/>
        <end position="291"/>
    </location>
</feature>
<dbReference type="InterPro" id="IPR013830">
    <property type="entry name" value="SGNH_hydro"/>
</dbReference>
<dbReference type="GO" id="GO:0016787">
    <property type="term" value="F:hydrolase activity"/>
    <property type="evidence" value="ECO:0007669"/>
    <property type="project" value="UniProtKB-KW"/>
</dbReference>
<dbReference type="InterPro" id="IPR037460">
    <property type="entry name" value="SEST-like"/>
</dbReference>
<keyword evidence="4" id="KW-1185">Reference proteome</keyword>
<dbReference type="Gene3D" id="3.40.50.1110">
    <property type="entry name" value="SGNH hydrolase"/>
    <property type="match status" value="1"/>
</dbReference>
<accession>A0ABU6F510</accession>
<organism evidence="3 4">
    <name type="scientific">Streptomyces endophyticus</name>
    <dbReference type="NCBI Taxonomy" id="714166"/>
    <lineage>
        <taxon>Bacteria</taxon>
        <taxon>Bacillati</taxon>
        <taxon>Actinomycetota</taxon>
        <taxon>Actinomycetes</taxon>
        <taxon>Kitasatosporales</taxon>
        <taxon>Streptomycetaceae</taxon>
        <taxon>Streptomyces</taxon>
    </lineage>
</organism>
<evidence type="ECO:0000256" key="1">
    <source>
        <dbReference type="SAM" id="SignalP"/>
    </source>
</evidence>
<dbReference type="Pfam" id="PF13472">
    <property type="entry name" value="Lipase_GDSL_2"/>
    <property type="match status" value="1"/>
</dbReference>
<sequence length="291" mass="29972">MAIRAFSGRLTALAATTGAALVTLTAPAHAAPEPLSYVALGDSYSAASGVLPLDPKASPLCARSTANYPHVIAKRTGAALKDVTCGAAQTKDFAGAQYPGVPPQLDALGQDTDLVTLTIGGNDNNTFISTILSCATAGLGTAGQGHPCKSLYGDKFSGDIDTKTYPAVKSALQAVKNKAPNAKVAVLGYPWIMPPTAQKGCFVKMPIASGDVPYVRDIQTHLNRAVQRAASETGATYVDFSQSSEGHDACQPIGTRWVEPALFGTNFVPVHPNALGESAMADATMGALGMH</sequence>